<reference evidence="3 4" key="2">
    <citation type="submission" date="2018-06" db="EMBL/GenBank/DDBJ databases">
        <title>Metagenomic assembly of (sub)arctic Cyanobacteria and their associated microbiome from non-axenic cultures.</title>
        <authorList>
            <person name="Baurain D."/>
        </authorList>
    </citation>
    <scope>NUCLEOTIDE SEQUENCE [LARGE SCALE GENOMIC DNA]</scope>
    <source>
        <strain evidence="3">ULC027bin1</strain>
    </source>
</reference>
<proteinExistence type="predicted"/>
<protein>
    <recommendedName>
        <fullName evidence="5">Lipoprotein</fullName>
    </recommendedName>
</protein>
<evidence type="ECO:0000256" key="2">
    <source>
        <dbReference type="SAM" id="SignalP"/>
    </source>
</evidence>
<feature type="region of interest" description="Disordered" evidence="1">
    <location>
        <begin position="30"/>
        <end position="72"/>
    </location>
</feature>
<keyword evidence="2" id="KW-0732">Signal</keyword>
<evidence type="ECO:0008006" key="5">
    <source>
        <dbReference type="Google" id="ProtNLM"/>
    </source>
</evidence>
<dbReference type="AlphaFoldDB" id="A0A2W4XU54"/>
<dbReference type="Proteomes" id="UP000249794">
    <property type="component" value="Unassembled WGS sequence"/>
</dbReference>
<name>A0A2W4XU54_9CYAN</name>
<accession>A0A2W4XU54</accession>
<evidence type="ECO:0000256" key="1">
    <source>
        <dbReference type="SAM" id="MobiDB-lite"/>
    </source>
</evidence>
<organism evidence="3 4">
    <name type="scientific">Phormidesmis priestleyi</name>
    <dbReference type="NCBI Taxonomy" id="268141"/>
    <lineage>
        <taxon>Bacteria</taxon>
        <taxon>Bacillati</taxon>
        <taxon>Cyanobacteriota</taxon>
        <taxon>Cyanophyceae</taxon>
        <taxon>Leptolyngbyales</taxon>
        <taxon>Leptolyngbyaceae</taxon>
        <taxon>Phormidesmis</taxon>
    </lineage>
</organism>
<reference evidence="4" key="1">
    <citation type="submission" date="2018-04" db="EMBL/GenBank/DDBJ databases">
        <authorList>
            <person name="Cornet L."/>
        </authorList>
    </citation>
    <scope>NUCLEOTIDE SEQUENCE [LARGE SCALE GENOMIC DNA]</scope>
</reference>
<comment type="caution">
    <text evidence="3">The sequence shown here is derived from an EMBL/GenBank/DDBJ whole genome shotgun (WGS) entry which is preliminary data.</text>
</comment>
<gene>
    <name evidence="3" type="ORF">DCF15_06110</name>
</gene>
<sequence length="276" mass="29349">MQKKLKSAELFLSLGLATTLFACARPSADISGDNGEAANAPTEKVMDEGQTSHSGGEGDEGGEGSASGDPDVDYMTTLALMKGHLLVAEELVAAGNYKEAEPHIGHPVEELYGGIEEQLAARKVTDFKADLNQLSDLSKSAPDSAEMKTQFAKALAGIDGAIAAIPDTQRQSPDFVMAVIINSLNTAAEEYKAAIADNKFVEIVEYQDSKGFVEYSEQLYQTISDQMSASNPQAHATITQNLAELKTAWPSIQPPAAPIKSPEEVDSLVSEIELSQ</sequence>
<feature type="chain" id="PRO_5015953442" description="Lipoprotein" evidence="2">
    <location>
        <begin position="23"/>
        <end position="276"/>
    </location>
</feature>
<feature type="signal peptide" evidence="2">
    <location>
        <begin position="1"/>
        <end position="22"/>
    </location>
</feature>
<dbReference type="PROSITE" id="PS51257">
    <property type="entry name" value="PROKAR_LIPOPROTEIN"/>
    <property type="match status" value="1"/>
</dbReference>
<evidence type="ECO:0000313" key="4">
    <source>
        <dbReference type="Proteomes" id="UP000249794"/>
    </source>
</evidence>
<dbReference type="EMBL" id="QBMP01000042">
    <property type="protein sequence ID" value="PZO57989.1"/>
    <property type="molecule type" value="Genomic_DNA"/>
</dbReference>
<evidence type="ECO:0000313" key="3">
    <source>
        <dbReference type="EMBL" id="PZO57989.1"/>
    </source>
</evidence>